<comment type="caution">
    <text evidence="2">The sequence shown here is derived from an EMBL/GenBank/DDBJ whole genome shotgun (WGS) entry which is preliminary data.</text>
</comment>
<reference evidence="2" key="1">
    <citation type="submission" date="2018-08" db="EMBL/GenBank/DDBJ databases">
        <authorList>
            <person name="Jin W."/>
            <person name="Wang H."/>
            <person name="Yang Y."/>
            <person name="Li M."/>
            <person name="Liu J."/>
        </authorList>
    </citation>
    <scope>NUCLEOTIDE SEQUENCE</scope>
    <source>
        <strain evidence="2">AESS21</strain>
    </source>
</reference>
<name>A0A944CD51_9HYPH</name>
<evidence type="ECO:0000313" key="3">
    <source>
        <dbReference type="Proteomes" id="UP000705379"/>
    </source>
</evidence>
<gene>
    <name evidence="2" type="ORF">DYI23_08640</name>
</gene>
<accession>A0A944CD51</accession>
<dbReference type="AlphaFoldDB" id="A0A944CD51"/>
<feature type="region of interest" description="Disordered" evidence="1">
    <location>
        <begin position="1"/>
        <end position="59"/>
    </location>
</feature>
<evidence type="ECO:0000256" key="1">
    <source>
        <dbReference type="SAM" id="MobiDB-lite"/>
    </source>
</evidence>
<feature type="compositionally biased region" description="Gly residues" evidence="1">
    <location>
        <begin position="24"/>
        <end position="54"/>
    </location>
</feature>
<feature type="region of interest" description="Disordered" evidence="1">
    <location>
        <begin position="77"/>
        <end position="115"/>
    </location>
</feature>
<dbReference type="Proteomes" id="UP000705379">
    <property type="component" value="Unassembled WGS sequence"/>
</dbReference>
<proteinExistence type="predicted"/>
<dbReference type="EMBL" id="QTKU01000002">
    <property type="protein sequence ID" value="MBS8260282.1"/>
    <property type="molecule type" value="Genomic_DNA"/>
</dbReference>
<evidence type="ECO:0000313" key="2">
    <source>
        <dbReference type="EMBL" id="MBS8260282.1"/>
    </source>
</evidence>
<organism evidence="2 3">
    <name type="scientific">Roseibium polysiphoniae</name>
    <dbReference type="NCBI Taxonomy" id="2571221"/>
    <lineage>
        <taxon>Bacteria</taxon>
        <taxon>Pseudomonadati</taxon>
        <taxon>Pseudomonadota</taxon>
        <taxon>Alphaproteobacteria</taxon>
        <taxon>Hyphomicrobiales</taxon>
        <taxon>Stappiaceae</taxon>
        <taxon>Roseibium</taxon>
    </lineage>
</organism>
<reference evidence="2" key="2">
    <citation type="journal article" date="2021" name="Microorganisms">
        <title>Bacterial Dimethylsulfoniopropionate Biosynthesis in the East China Sea.</title>
        <authorList>
            <person name="Liu J."/>
            <person name="Zhang Y."/>
            <person name="Liu J."/>
            <person name="Zhong H."/>
            <person name="Williams B.T."/>
            <person name="Zheng Y."/>
            <person name="Curson A.R.J."/>
            <person name="Sun C."/>
            <person name="Sun H."/>
            <person name="Song D."/>
            <person name="Wagner Mackenzie B."/>
            <person name="Bermejo Martinez A."/>
            <person name="Todd J.D."/>
            <person name="Zhang X.H."/>
        </authorList>
    </citation>
    <scope>NUCLEOTIDE SEQUENCE</scope>
    <source>
        <strain evidence="2">AESS21</strain>
    </source>
</reference>
<protein>
    <submittedName>
        <fullName evidence="2">Uncharacterized protein</fullName>
    </submittedName>
</protein>
<sequence>MGDLQHVEDSGPTGVPVWASGQGDQEGGGAGSGGRDAGGGGSSDGSGDGSGGGNDPKSLLEAFNTLRDDEQEEILSALSQVLGRRKAPGEATPDGAKDVGAQSARGKPGADDEET</sequence>
<dbReference type="RefSeq" id="WP_213215860.1">
    <property type="nucleotide sequence ID" value="NZ_QTKU01000002.1"/>
</dbReference>